<dbReference type="RefSeq" id="WP_145986970.1">
    <property type="nucleotide sequence ID" value="NZ_LS398110.1"/>
</dbReference>
<reference evidence="1 2" key="1">
    <citation type="submission" date="2018-03" db="EMBL/GenBank/DDBJ databases">
        <authorList>
            <person name="Gully D."/>
        </authorList>
    </citation>
    <scope>NUCLEOTIDE SEQUENCE [LARGE SCALE GENOMIC DNA]</scope>
    <source>
        <strain evidence="1">ORS3257</strain>
    </source>
</reference>
<evidence type="ECO:0000313" key="1">
    <source>
        <dbReference type="EMBL" id="SPP92843.1"/>
    </source>
</evidence>
<name>A0A2U3PUL5_9BRAD</name>
<dbReference type="KEGG" id="bvz:BRAD3257_1725"/>
<accession>A0A2U3PUL5</accession>
<dbReference type="Proteomes" id="UP000246085">
    <property type="component" value="Chromosome BRAD3257"/>
</dbReference>
<evidence type="ECO:0000313" key="2">
    <source>
        <dbReference type="Proteomes" id="UP000246085"/>
    </source>
</evidence>
<sequence>MSLTDVGARVPFTRGDPFFQTTPDAFDAHVKAFARKLGDLPVSFVSVRPLPEAETGFCHRNVAECVDLYGGHCVTGYAFWKSRLFIIAEAHSVWATPTGQLIDPTPAAEGETRICFALDPSLVDAFNKSRPPPNRAMSIVDKADPAAVAQEIGRLSPARLEYEKRRANRAGLDIETHIANKIGRTALSIAVDEFIVASEARDLLVTQTLTRVLSHDRAAFRNAQLKVCRLEDRIRQLLARSEGETPNIVASVDPLADVRTNSEGGATARAPGFDGLIAALLDPSFDVVAVDLASSGPKVLYAGNLEDDAPPQPL</sequence>
<dbReference type="EMBL" id="LS398110">
    <property type="protein sequence ID" value="SPP92843.1"/>
    <property type="molecule type" value="Genomic_DNA"/>
</dbReference>
<protein>
    <submittedName>
        <fullName evidence="1">Uncharacterized protein</fullName>
    </submittedName>
</protein>
<proteinExistence type="predicted"/>
<organism evidence="1 2">
    <name type="scientific">Bradyrhizobium vignae</name>
    <dbReference type="NCBI Taxonomy" id="1549949"/>
    <lineage>
        <taxon>Bacteria</taxon>
        <taxon>Pseudomonadati</taxon>
        <taxon>Pseudomonadota</taxon>
        <taxon>Alphaproteobacteria</taxon>
        <taxon>Hyphomicrobiales</taxon>
        <taxon>Nitrobacteraceae</taxon>
        <taxon>Bradyrhizobium</taxon>
    </lineage>
</organism>
<gene>
    <name evidence="1" type="ORF">BRAD3257_1725</name>
</gene>
<dbReference type="AlphaFoldDB" id="A0A2U3PUL5"/>